<dbReference type="OrthoDB" id="821805at2"/>
<dbReference type="InterPro" id="IPR045749">
    <property type="entry name" value="DUF6090"/>
</dbReference>
<name>A0A135ZZP7_9ALTE</name>
<gene>
    <name evidence="2" type="ORF">AX660_15025</name>
</gene>
<comment type="caution">
    <text evidence="2">The sequence shown here is derived from an EMBL/GenBank/DDBJ whole genome shotgun (WGS) entry which is preliminary data.</text>
</comment>
<dbReference type="Proteomes" id="UP000070299">
    <property type="component" value="Unassembled WGS sequence"/>
</dbReference>
<keyword evidence="1" id="KW-0812">Transmembrane</keyword>
<dbReference type="RefSeq" id="WP_068377186.1">
    <property type="nucleotide sequence ID" value="NZ_LSNE01000006.1"/>
</dbReference>
<feature type="transmembrane region" description="Helical" evidence="1">
    <location>
        <begin position="21"/>
        <end position="40"/>
    </location>
</feature>
<protein>
    <submittedName>
        <fullName evidence="2">Uncharacterized protein</fullName>
    </submittedName>
</protein>
<evidence type="ECO:0000313" key="2">
    <source>
        <dbReference type="EMBL" id="KXI28413.1"/>
    </source>
</evidence>
<dbReference type="AlphaFoldDB" id="A0A135ZZP7"/>
<evidence type="ECO:0000256" key="1">
    <source>
        <dbReference type="SAM" id="Phobius"/>
    </source>
</evidence>
<sequence length="244" mass="28958">MIKFFRRIRQRMIKESRFSKYLFYAIGEIVLVVIGILIALQINNWNEQRKVDTEIVKVLKEIRTNLITDNLQIQQTYKLKAEDIRIQSVLIEALESGNIPYDSIEYHMGRVMIVRRIVLVDNGYQLMKKFGLERIKDEVFRNALINYYTVSVKGIYDDTLDDDLEFQTVFLPYVRNHFLDWSWGKYGHLANYEQIKEDHYFLTSLKINRMNQESTVQALERGASDIQELIPILDKTIMEYDQGI</sequence>
<keyword evidence="1" id="KW-0472">Membrane</keyword>
<evidence type="ECO:0000313" key="3">
    <source>
        <dbReference type="Proteomes" id="UP000070299"/>
    </source>
</evidence>
<keyword evidence="1" id="KW-1133">Transmembrane helix</keyword>
<reference evidence="3" key="1">
    <citation type="submission" date="2016-02" db="EMBL/GenBank/DDBJ databases">
        <authorList>
            <person name="Schultz-Johansen M."/>
            <person name="Glaring M.A."/>
            <person name="Bech P.K."/>
            <person name="Stougaard P."/>
        </authorList>
    </citation>
    <scope>NUCLEOTIDE SEQUENCE [LARGE SCALE GENOMIC DNA]</scope>
    <source>
        <strain evidence="3">S66</strain>
    </source>
</reference>
<keyword evidence="3" id="KW-1185">Reference proteome</keyword>
<organism evidence="2 3">
    <name type="scientific">Paraglaciecola hydrolytica</name>
    <dbReference type="NCBI Taxonomy" id="1799789"/>
    <lineage>
        <taxon>Bacteria</taxon>
        <taxon>Pseudomonadati</taxon>
        <taxon>Pseudomonadota</taxon>
        <taxon>Gammaproteobacteria</taxon>
        <taxon>Alteromonadales</taxon>
        <taxon>Alteromonadaceae</taxon>
        <taxon>Paraglaciecola</taxon>
    </lineage>
</organism>
<dbReference type="STRING" id="1799789.AX660_15025"/>
<dbReference type="Pfam" id="PF19578">
    <property type="entry name" value="DUF6090"/>
    <property type="match status" value="1"/>
</dbReference>
<proteinExistence type="predicted"/>
<dbReference type="EMBL" id="LSNE01000006">
    <property type="protein sequence ID" value="KXI28413.1"/>
    <property type="molecule type" value="Genomic_DNA"/>
</dbReference>
<accession>A0A135ZZP7</accession>